<comment type="similarity">
    <text evidence="11">Belongs to the tetrahydrofolate dehydrogenase/cyclohydrolase family.</text>
</comment>
<dbReference type="CDD" id="cd01080">
    <property type="entry name" value="NAD_bind_m-THF_DH_Cyclohyd"/>
    <property type="match status" value="1"/>
</dbReference>
<dbReference type="EMBL" id="PFAP01000020">
    <property type="protein sequence ID" value="PIR94065.1"/>
    <property type="molecule type" value="Genomic_DNA"/>
</dbReference>
<keyword evidence="3 11" id="KW-0554">One-carbon metabolism</keyword>
<name>A0A2H0V4U2_9BACT</name>
<evidence type="ECO:0000313" key="14">
    <source>
        <dbReference type="EMBL" id="PIR94065.1"/>
    </source>
</evidence>
<keyword evidence="10 11" id="KW-0511">Multifunctional enzyme</keyword>
<keyword evidence="8 11" id="KW-0368">Histidine biosynthesis</keyword>
<keyword evidence="4 11" id="KW-0658">Purine biosynthesis</keyword>
<dbReference type="AlphaFoldDB" id="A0A2H0V4U2"/>
<dbReference type="SUPFAM" id="SSF53223">
    <property type="entry name" value="Aminoacid dehydrogenase-like, N-terminal domain"/>
    <property type="match status" value="1"/>
</dbReference>
<dbReference type="PANTHER" id="PTHR48099">
    <property type="entry name" value="C-1-TETRAHYDROFOLATE SYNTHASE, CYTOPLASMIC-RELATED"/>
    <property type="match status" value="1"/>
</dbReference>
<keyword evidence="6 11" id="KW-0521">NADP</keyword>
<dbReference type="PANTHER" id="PTHR48099:SF5">
    <property type="entry name" value="C-1-TETRAHYDROFOLATE SYNTHASE, CYTOPLASMIC"/>
    <property type="match status" value="1"/>
</dbReference>
<feature type="binding site" evidence="11">
    <location>
        <position position="234"/>
    </location>
    <ligand>
        <name>NADP(+)</name>
        <dbReference type="ChEBI" id="CHEBI:58349"/>
    </ligand>
</feature>
<dbReference type="InterPro" id="IPR046346">
    <property type="entry name" value="Aminoacid_DH-like_N_sf"/>
</dbReference>
<evidence type="ECO:0000259" key="12">
    <source>
        <dbReference type="Pfam" id="PF00763"/>
    </source>
</evidence>
<comment type="catalytic activity">
    <reaction evidence="11">
        <text>(6R)-5,10-methylene-5,6,7,8-tetrahydrofolate + NADP(+) = (6R)-5,10-methenyltetrahydrofolate + NADPH</text>
        <dbReference type="Rhea" id="RHEA:22812"/>
        <dbReference type="ChEBI" id="CHEBI:15636"/>
        <dbReference type="ChEBI" id="CHEBI:57455"/>
        <dbReference type="ChEBI" id="CHEBI:57783"/>
        <dbReference type="ChEBI" id="CHEBI:58349"/>
        <dbReference type="EC" id="1.5.1.5"/>
    </reaction>
</comment>
<evidence type="ECO:0000256" key="4">
    <source>
        <dbReference type="ARBA" id="ARBA00022755"/>
    </source>
</evidence>
<evidence type="ECO:0000256" key="6">
    <source>
        <dbReference type="ARBA" id="ARBA00022857"/>
    </source>
</evidence>
<keyword evidence="9 11" id="KW-0486">Methionine biosynthesis</keyword>
<evidence type="ECO:0000256" key="3">
    <source>
        <dbReference type="ARBA" id="ARBA00022563"/>
    </source>
</evidence>
<feature type="domain" description="Tetrahydrofolate dehydrogenase/cyclohydrolase catalytic" evidence="12">
    <location>
        <begin position="13"/>
        <end position="124"/>
    </location>
</feature>
<dbReference type="EC" id="1.5.1.5" evidence="11"/>
<dbReference type="Pfam" id="PF02882">
    <property type="entry name" value="THF_DHG_CYH_C"/>
    <property type="match status" value="1"/>
</dbReference>
<dbReference type="FunFam" id="3.40.50.10860:FF:000005">
    <property type="entry name" value="C-1-tetrahydrofolate synthase, cytoplasmic, putative"/>
    <property type="match status" value="1"/>
</dbReference>
<dbReference type="GO" id="GO:0005829">
    <property type="term" value="C:cytosol"/>
    <property type="evidence" value="ECO:0007669"/>
    <property type="project" value="TreeGrafter"/>
</dbReference>
<comment type="pathway">
    <text evidence="1 11">One-carbon metabolism; tetrahydrofolate interconversion.</text>
</comment>
<dbReference type="InterPro" id="IPR036291">
    <property type="entry name" value="NAD(P)-bd_dom_sf"/>
</dbReference>
<keyword evidence="7 11" id="KW-0560">Oxidoreductase</keyword>
<feature type="domain" description="Tetrahydrofolate dehydrogenase/cyclohydrolase NAD(P)-binding" evidence="13">
    <location>
        <begin position="146"/>
        <end position="283"/>
    </location>
</feature>
<evidence type="ECO:0000256" key="7">
    <source>
        <dbReference type="ARBA" id="ARBA00023002"/>
    </source>
</evidence>
<evidence type="ECO:0000256" key="10">
    <source>
        <dbReference type="ARBA" id="ARBA00023268"/>
    </source>
</evidence>
<evidence type="ECO:0000256" key="9">
    <source>
        <dbReference type="ARBA" id="ARBA00023167"/>
    </source>
</evidence>
<dbReference type="GO" id="GO:0000105">
    <property type="term" value="P:L-histidine biosynthetic process"/>
    <property type="evidence" value="ECO:0007669"/>
    <property type="project" value="UniProtKB-KW"/>
</dbReference>
<dbReference type="Gene3D" id="3.40.50.10860">
    <property type="entry name" value="Leucine Dehydrogenase, chain A, domain 1"/>
    <property type="match status" value="1"/>
</dbReference>
<dbReference type="Proteomes" id="UP000229901">
    <property type="component" value="Unassembled WGS sequence"/>
</dbReference>
<sequence>MEVQGVSLKGNIIDGKLLAERINQETCKIIKEKKILAGLAAILVGNDKASELYVTLKERACERAEIDFHLYKFDESQTDSEIIEVIKFLNQDPDIDAILVQLPLPEKFDEKEIIKAMDPKKDVDGFHPENILKLQARKPEILSPLALGIDAMIQETKIKLENKKITILSNSEIFAEPFKFLYAKHNQVTGTNLKDPDHKEKCHEADILIVAIGNPKYITNEFVKDQAVVIDVGINDLGDETVGDVDFHNVMLKAGYITPVPGGVGPLTIAYLLKNTIRLAENHQ</sequence>
<dbReference type="HAMAP" id="MF_01576">
    <property type="entry name" value="THF_DHG_CYH"/>
    <property type="match status" value="1"/>
</dbReference>
<dbReference type="SUPFAM" id="SSF51735">
    <property type="entry name" value="NAD(P)-binding Rossmann-fold domains"/>
    <property type="match status" value="1"/>
</dbReference>
<organism evidence="14 15">
    <name type="scientific">Candidatus Falkowbacteria bacterium CG10_big_fil_rev_8_21_14_0_10_39_11</name>
    <dbReference type="NCBI Taxonomy" id="1974565"/>
    <lineage>
        <taxon>Bacteria</taxon>
        <taxon>Candidatus Falkowiibacteriota</taxon>
    </lineage>
</organism>
<evidence type="ECO:0000259" key="13">
    <source>
        <dbReference type="Pfam" id="PF02882"/>
    </source>
</evidence>
<dbReference type="Pfam" id="PF00763">
    <property type="entry name" value="THF_DHG_CYH"/>
    <property type="match status" value="1"/>
</dbReference>
<dbReference type="GO" id="GO:0009086">
    <property type="term" value="P:methionine biosynthetic process"/>
    <property type="evidence" value="ECO:0007669"/>
    <property type="project" value="UniProtKB-KW"/>
</dbReference>
<keyword evidence="5 11" id="KW-0378">Hydrolase</keyword>
<dbReference type="InterPro" id="IPR020630">
    <property type="entry name" value="THF_DH/CycHdrlase_cat_dom"/>
</dbReference>
<dbReference type="InterPro" id="IPR020631">
    <property type="entry name" value="THF_DH/CycHdrlase_NAD-bd_dom"/>
</dbReference>
<dbReference type="PRINTS" id="PR00085">
    <property type="entry name" value="THFDHDRGNASE"/>
</dbReference>
<gene>
    <name evidence="11" type="primary">folD</name>
    <name evidence="14" type="ORF">COT97_03195</name>
</gene>
<evidence type="ECO:0000256" key="1">
    <source>
        <dbReference type="ARBA" id="ARBA00004777"/>
    </source>
</evidence>
<dbReference type="GO" id="GO:0004477">
    <property type="term" value="F:methenyltetrahydrofolate cyclohydrolase activity"/>
    <property type="evidence" value="ECO:0007669"/>
    <property type="project" value="UniProtKB-UniRule"/>
</dbReference>
<evidence type="ECO:0000256" key="5">
    <source>
        <dbReference type="ARBA" id="ARBA00022801"/>
    </source>
</evidence>
<comment type="caution">
    <text evidence="14">The sequence shown here is derived from an EMBL/GenBank/DDBJ whole genome shotgun (WGS) entry which is preliminary data.</text>
</comment>
<evidence type="ECO:0000313" key="15">
    <source>
        <dbReference type="Proteomes" id="UP000229901"/>
    </source>
</evidence>
<dbReference type="GO" id="GO:0035999">
    <property type="term" value="P:tetrahydrofolate interconversion"/>
    <property type="evidence" value="ECO:0007669"/>
    <property type="project" value="UniProtKB-UniRule"/>
</dbReference>
<comment type="caution">
    <text evidence="11">Lacks conserved residue(s) required for the propagation of feature annotation.</text>
</comment>
<dbReference type="EC" id="3.5.4.9" evidence="11"/>
<comment type="catalytic activity">
    <reaction evidence="11">
        <text>(6R)-5,10-methenyltetrahydrofolate + H2O = (6R)-10-formyltetrahydrofolate + H(+)</text>
        <dbReference type="Rhea" id="RHEA:23700"/>
        <dbReference type="ChEBI" id="CHEBI:15377"/>
        <dbReference type="ChEBI" id="CHEBI:15378"/>
        <dbReference type="ChEBI" id="CHEBI:57455"/>
        <dbReference type="ChEBI" id="CHEBI:195366"/>
        <dbReference type="EC" id="3.5.4.9"/>
    </reaction>
</comment>
<protein>
    <recommendedName>
        <fullName evidence="11">Bifunctional protein FolD</fullName>
    </recommendedName>
    <domain>
        <recommendedName>
            <fullName evidence="11">Methylenetetrahydrofolate dehydrogenase</fullName>
            <ecNumber evidence="11">1.5.1.5</ecNumber>
        </recommendedName>
    </domain>
    <domain>
        <recommendedName>
            <fullName evidence="11">Methenyltetrahydrofolate cyclohydrolase</fullName>
            <ecNumber evidence="11">3.5.4.9</ecNumber>
        </recommendedName>
    </domain>
</protein>
<dbReference type="GO" id="GO:0004488">
    <property type="term" value="F:methylenetetrahydrofolate dehydrogenase (NADP+) activity"/>
    <property type="evidence" value="ECO:0007669"/>
    <property type="project" value="UniProtKB-UniRule"/>
</dbReference>
<dbReference type="Gene3D" id="3.40.50.720">
    <property type="entry name" value="NAD(P)-binding Rossmann-like Domain"/>
    <property type="match status" value="1"/>
</dbReference>
<accession>A0A2H0V4U2</accession>
<comment type="function">
    <text evidence="11">Catalyzes the oxidation of 5,10-methylenetetrahydrofolate to 5,10-methenyltetrahydrofolate and then the hydrolysis of 5,10-methenyltetrahydrofolate to 10-formyltetrahydrofolate.</text>
</comment>
<evidence type="ECO:0000256" key="2">
    <source>
        <dbReference type="ARBA" id="ARBA00011738"/>
    </source>
</evidence>
<evidence type="ECO:0000256" key="11">
    <source>
        <dbReference type="HAMAP-Rule" id="MF_01576"/>
    </source>
</evidence>
<evidence type="ECO:0000256" key="8">
    <source>
        <dbReference type="ARBA" id="ARBA00023102"/>
    </source>
</evidence>
<dbReference type="GO" id="GO:0006164">
    <property type="term" value="P:purine nucleotide biosynthetic process"/>
    <property type="evidence" value="ECO:0007669"/>
    <property type="project" value="UniProtKB-KW"/>
</dbReference>
<dbReference type="InterPro" id="IPR000672">
    <property type="entry name" value="THF_DH/CycHdrlase"/>
</dbReference>
<proteinExistence type="inferred from homology"/>
<dbReference type="UniPathway" id="UPA00193"/>
<reference evidence="15" key="1">
    <citation type="submission" date="2017-09" db="EMBL/GenBank/DDBJ databases">
        <title>Depth-based differentiation of microbial function through sediment-hosted aquifers and enrichment of novel symbionts in the deep terrestrial subsurface.</title>
        <authorList>
            <person name="Probst A.J."/>
            <person name="Ladd B."/>
            <person name="Jarett J.K."/>
            <person name="Geller-Mcgrath D.E."/>
            <person name="Sieber C.M.K."/>
            <person name="Emerson J.B."/>
            <person name="Anantharaman K."/>
            <person name="Thomas B.C."/>
            <person name="Malmstrom R."/>
            <person name="Stieglmeier M."/>
            <person name="Klingl A."/>
            <person name="Woyke T."/>
            <person name="Ryan C.M."/>
            <person name="Banfield J.F."/>
        </authorList>
    </citation>
    <scope>NUCLEOTIDE SEQUENCE [LARGE SCALE GENOMIC DNA]</scope>
</reference>
<keyword evidence="11" id="KW-0028">Amino-acid biosynthesis</keyword>
<comment type="subunit">
    <text evidence="2 11">Homodimer.</text>
</comment>